<dbReference type="PROSITE" id="PS51473">
    <property type="entry name" value="GNK2"/>
    <property type="match status" value="1"/>
</dbReference>
<keyword evidence="6" id="KW-1185">Reference proteome</keyword>
<accession>A0A9R1Q660</accession>
<dbReference type="Proteomes" id="UP000324705">
    <property type="component" value="Chromosome 3B"/>
</dbReference>
<protein>
    <recommendedName>
        <fullName evidence="4">Gnk2-homologous domain-containing protein</fullName>
    </recommendedName>
</protein>
<organism evidence="5 6">
    <name type="scientific">Triticum turgidum subsp. durum</name>
    <name type="common">Durum wheat</name>
    <name type="synonym">Triticum durum</name>
    <dbReference type="NCBI Taxonomy" id="4567"/>
    <lineage>
        <taxon>Eukaryota</taxon>
        <taxon>Viridiplantae</taxon>
        <taxon>Streptophyta</taxon>
        <taxon>Embryophyta</taxon>
        <taxon>Tracheophyta</taxon>
        <taxon>Spermatophyta</taxon>
        <taxon>Magnoliopsida</taxon>
        <taxon>Liliopsida</taxon>
        <taxon>Poales</taxon>
        <taxon>Poaceae</taxon>
        <taxon>BOP clade</taxon>
        <taxon>Pooideae</taxon>
        <taxon>Triticodae</taxon>
        <taxon>Triticeae</taxon>
        <taxon>Triticinae</taxon>
        <taxon>Triticum</taxon>
    </lineage>
</organism>
<keyword evidence="1 3" id="KW-0732">Signal</keyword>
<dbReference type="EMBL" id="LT934116">
    <property type="protein sequence ID" value="VAH71549.1"/>
    <property type="molecule type" value="Genomic_DNA"/>
</dbReference>
<evidence type="ECO:0000256" key="3">
    <source>
        <dbReference type="SAM" id="SignalP"/>
    </source>
</evidence>
<evidence type="ECO:0000313" key="6">
    <source>
        <dbReference type="Proteomes" id="UP000324705"/>
    </source>
</evidence>
<reference evidence="5 6" key="1">
    <citation type="submission" date="2017-09" db="EMBL/GenBank/DDBJ databases">
        <authorList>
            <consortium name="International Durum Wheat Genome Sequencing Consortium (IDWGSC)"/>
            <person name="Milanesi L."/>
        </authorList>
    </citation>
    <scope>NUCLEOTIDE SEQUENCE [LARGE SCALE GENOMIC DNA]</scope>
    <source>
        <strain evidence="6">cv. Svevo</strain>
    </source>
</reference>
<keyword evidence="2" id="KW-0677">Repeat</keyword>
<dbReference type="Gramene" id="TRITD3Bv1G011550.1">
    <property type="protein sequence ID" value="TRITD3Bv1G011550.1"/>
    <property type="gene ID" value="TRITD3Bv1G011550"/>
</dbReference>
<feature type="signal peptide" evidence="3">
    <location>
        <begin position="1"/>
        <end position="21"/>
    </location>
</feature>
<evidence type="ECO:0000256" key="1">
    <source>
        <dbReference type="ARBA" id="ARBA00022729"/>
    </source>
</evidence>
<dbReference type="InterPro" id="IPR002902">
    <property type="entry name" value="GNK2"/>
</dbReference>
<evidence type="ECO:0000313" key="5">
    <source>
        <dbReference type="EMBL" id="VAH71549.1"/>
    </source>
</evidence>
<proteinExistence type="predicted"/>
<gene>
    <name evidence="5" type="ORF">TRITD_3Bv1G011550</name>
</gene>
<feature type="chain" id="PRO_5040294618" description="Gnk2-homologous domain-containing protein" evidence="3">
    <location>
        <begin position="22"/>
        <end position="122"/>
    </location>
</feature>
<dbReference type="AlphaFoldDB" id="A0A9R1Q660"/>
<dbReference type="InterPro" id="IPR038408">
    <property type="entry name" value="GNK2_sf"/>
</dbReference>
<dbReference type="Pfam" id="PF01657">
    <property type="entry name" value="Stress-antifung"/>
    <property type="match status" value="1"/>
</dbReference>
<evidence type="ECO:0000259" key="4">
    <source>
        <dbReference type="PROSITE" id="PS51473"/>
    </source>
</evidence>
<dbReference type="CDD" id="cd23509">
    <property type="entry name" value="Gnk2-like"/>
    <property type="match status" value="1"/>
</dbReference>
<name>A0A9R1Q660_TRITD</name>
<sequence>MATIGVVLLLLLLAPTPYLAAAAFCHSVKAAGAALSRNASSSPVQFATTTIDQAPDVVYALALCLGDVLDSSACGACITDWFTTVNQTHLPYTGARNKRIISWWGTSDSFSTIDEWANLGNY</sequence>
<feature type="domain" description="Gnk2-homologous" evidence="4">
    <location>
        <begin position="6"/>
        <end position="115"/>
    </location>
</feature>
<evidence type="ECO:0000256" key="2">
    <source>
        <dbReference type="ARBA" id="ARBA00022737"/>
    </source>
</evidence>
<dbReference type="Gene3D" id="3.30.430.20">
    <property type="entry name" value="Gnk2 domain, C-X8-C-X2-C motif"/>
    <property type="match status" value="1"/>
</dbReference>